<protein>
    <submittedName>
        <fullName evidence="2">Uncharacterized protein</fullName>
    </submittedName>
</protein>
<feature type="transmembrane region" description="Helical" evidence="1">
    <location>
        <begin position="9"/>
        <end position="29"/>
    </location>
</feature>
<gene>
    <name evidence="2" type="ORF">A2589_00125</name>
</gene>
<proteinExistence type="predicted"/>
<keyword evidence="1" id="KW-0812">Transmembrane</keyword>
<accession>A0A1G2QJC2</accession>
<keyword evidence="1" id="KW-1133">Transmembrane helix</keyword>
<dbReference type="STRING" id="1802439.A2589_00125"/>
<organism evidence="2 3">
    <name type="scientific">Candidatus Vogelbacteria bacterium RIFOXYD1_FULL_46_19</name>
    <dbReference type="NCBI Taxonomy" id="1802439"/>
    <lineage>
        <taxon>Bacteria</taxon>
        <taxon>Candidatus Vogeliibacteriota</taxon>
    </lineage>
</organism>
<evidence type="ECO:0000313" key="2">
    <source>
        <dbReference type="EMBL" id="OHA60082.1"/>
    </source>
</evidence>
<evidence type="ECO:0000313" key="3">
    <source>
        <dbReference type="Proteomes" id="UP000177838"/>
    </source>
</evidence>
<dbReference type="AlphaFoldDB" id="A0A1G2QJC2"/>
<reference evidence="2 3" key="1">
    <citation type="journal article" date="2016" name="Nat. Commun.">
        <title>Thousands of microbial genomes shed light on interconnected biogeochemical processes in an aquifer system.</title>
        <authorList>
            <person name="Anantharaman K."/>
            <person name="Brown C.T."/>
            <person name="Hug L.A."/>
            <person name="Sharon I."/>
            <person name="Castelle C.J."/>
            <person name="Probst A.J."/>
            <person name="Thomas B.C."/>
            <person name="Singh A."/>
            <person name="Wilkins M.J."/>
            <person name="Karaoz U."/>
            <person name="Brodie E.L."/>
            <person name="Williams K.H."/>
            <person name="Hubbard S.S."/>
            <person name="Banfield J.F."/>
        </authorList>
    </citation>
    <scope>NUCLEOTIDE SEQUENCE [LARGE SCALE GENOMIC DNA]</scope>
</reference>
<evidence type="ECO:0000256" key="1">
    <source>
        <dbReference type="SAM" id="Phobius"/>
    </source>
</evidence>
<keyword evidence="1" id="KW-0472">Membrane</keyword>
<dbReference type="Proteomes" id="UP000177838">
    <property type="component" value="Unassembled WGS sequence"/>
</dbReference>
<sequence length="110" mass="12476">MKPKDLNKIIFAASVSVLVLVSGWGYFYVVVSQKFLIKTTINCDPAVEACFYDSQSFYKYTLMSAEDYGLCSARDDCYDFCRTGNCRITYCTEDEVEEGETCTGPEEFNI</sequence>
<dbReference type="EMBL" id="MHTK01000002">
    <property type="protein sequence ID" value="OHA60082.1"/>
    <property type="molecule type" value="Genomic_DNA"/>
</dbReference>
<comment type="caution">
    <text evidence="2">The sequence shown here is derived from an EMBL/GenBank/DDBJ whole genome shotgun (WGS) entry which is preliminary data.</text>
</comment>
<name>A0A1G2QJC2_9BACT</name>